<keyword evidence="2" id="KW-1185">Reference proteome</keyword>
<name>A0ABR6CKQ8_9BACI</name>
<gene>
    <name evidence="1" type="ORF">HNP81_000922</name>
</gene>
<reference evidence="1 2" key="1">
    <citation type="submission" date="2020-08" db="EMBL/GenBank/DDBJ databases">
        <title>Genomic Encyclopedia of Type Strains, Phase IV (KMG-IV): sequencing the most valuable type-strain genomes for metagenomic binning, comparative biology and taxonomic classification.</title>
        <authorList>
            <person name="Goeker M."/>
        </authorList>
    </citation>
    <scope>NUCLEOTIDE SEQUENCE [LARGE SCALE GENOMIC DNA]</scope>
    <source>
        <strain evidence="1 2">DSM 105481</strain>
    </source>
</reference>
<dbReference type="NCBIfam" id="NF033536">
    <property type="entry name" value="lasso_PqqD_Bac"/>
    <property type="match status" value="1"/>
</dbReference>
<proteinExistence type="predicted"/>
<evidence type="ECO:0000313" key="2">
    <source>
        <dbReference type="Proteomes" id="UP000626697"/>
    </source>
</evidence>
<dbReference type="Gene3D" id="1.10.10.1150">
    <property type="entry name" value="Coenzyme PQQ synthesis protein D (PqqD)"/>
    <property type="match status" value="1"/>
</dbReference>
<evidence type="ECO:0000313" key="1">
    <source>
        <dbReference type="EMBL" id="MBA9025639.1"/>
    </source>
</evidence>
<dbReference type="EMBL" id="JACJHX010000002">
    <property type="protein sequence ID" value="MBA9025639.1"/>
    <property type="molecule type" value="Genomic_DNA"/>
</dbReference>
<dbReference type="InterPro" id="IPR041881">
    <property type="entry name" value="PqqD_sf"/>
</dbReference>
<dbReference type="Proteomes" id="UP000626697">
    <property type="component" value="Unassembled WGS sequence"/>
</dbReference>
<accession>A0ABR6CKQ8</accession>
<dbReference type="InterPro" id="IPR008792">
    <property type="entry name" value="PQQD"/>
</dbReference>
<dbReference type="Pfam" id="PF05402">
    <property type="entry name" value="PqqD"/>
    <property type="match status" value="1"/>
</dbReference>
<comment type="caution">
    <text evidence="1">The sequence shown here is derived from an EMBL/GenBank/DDBJ whole genome shotgun (WGS) entry which is preliminary data.</text>
</comment>
<protein>
    <recommendedName>
        <fullName evidence="3">Lasso peptide biosynthesis PqqD family chaperone</fullName>
    </recommendedName>
</protein>
<dbReference type="RefSeq" id="WP_182501705.1">
    <property type="nucleotide sequence ID" value="NZ_JACJHX010000002.1"/>
</dbReference>
<organism evidence="1 2">
    <name type="scientific">Peribacillus huizhouensis</name>
    <dbReference type="NCBI Taxonomy" id="1501239"/>
    <lineage>
        <taxon>Bacteria</taxon>
        <taxon>Bacillati</taxon>
        <taxon>Bacillota</taxon>
        <taxon>Bacilli</taxon>
        <taxon>Bacillales</taxon>
        <taxon>Bacillaceae</taxon>
        <taxon>Peribacillus</taxon>
    </lineage>
</organism>
<sequence length="97" mass="10961">MLKTKELTHNHLISQMEGNIVSDMDGETVMLSIHNGKYYNLGALGGVIWELIKDSISLEELVTTLQSQYDVEQTKCEEQVHAFLNQLLEEGLIKIEA</sequence>
<evidence type="ECO:0008006" key="3">
    <source>
        <dbReference type="Google" id="ProtNLM"/>
    </source>
</evidence>